<evidence type="ECO:0000256" key="1">
    <source>
        <dbReference type="SAM" id="MobiDB-lite"/>
    </source>
</evidence>
<dbReference type="GeneID" id="115812505"/>
<feature type="region of interest" description="Disordered" evidence="1">
    <location>
        <begin position="1374"/>
        <end position="1423"/>
    </location>
</feature>
<evidence type="ECO:0000313" key="3">
    <source>
        <dbReference type="RefSeq" id="XP_030630843.1"/>
    </source>
</evidence>
<sequence>MYSVEDLLISHGYKLPQNNNSVPSSHQSTSLSSSYEQRQQRSKSRSEIGDKRSGHIISNGYKADSTAYVSGSSANTTKGYPCDTESRDRKQRTEGEGISNQGDRRSPGDSLTSDSGLYDGPRGMSSQPRGERDVAYWRRRGQDFSVLLDYAEFREHHGGGGGVRVPGKAEGMRRTPEMATATEEQYRERQCRADMARARERELALQQWKMSAERKYQSLGTEEWRPAMGVGRQPSEGEGDKWTQEQRRPRTAEGAVPPRTKAKSQSLPRMALPSDGLQYFSMSSSTPDPYGSYRINGHPTRDPHGRHHSEGSGRERWAENGRSGAQSAPLPKARFSRPLRPPSYEAHQQMRGSVEMLSADMTPRSRDRTPLPFTRQEYFAPDPGGSGMEPPGYIPPPSYRRQPIRVNSRSYADAMGNYQYRGDPYLQGPAMAEVQQWFMRQTGMSWPDHHRDGRRSVPCRRQAYPGYNEERLGNVQYIPFDDPRVRHISGGGIDGNSLTDADKIRNIRNEMPVIPLSEKNPDDSAFFPPEVSFNSTEPSKSNLSNCVNEDSWQRQMQGKTNSNTAVDQNCNLYPAIQENSKSPQVSQPSFKQEQGFSEMITQVKKFEPEETENKKSRRKLKETMFCLVSVPINLQTTKEAADQNNNEKEPSPTVRPVENTASQSHHQSVSNTSSSMKELQTHSTSSSSMKSPQNAPLRKEFVDAWSLQESADKELCYAGSWPGNQYRNQETQTGSPEVSRGASSSSTLIHGMLDPPSSDTTTDSGVSTDCSANYGFPIKGQKNLSPSCNSAFSRTRAGSSSSQPGKAPAQHQPSSTPRSPDLQPSNRGSAPKPQVVEEAFGQFLLKPVGRRPWDAIEELESINKELQDQIGKRPSANQSIENLDEAYQNIVEMNSSNSEVGGTAHGMNPNSLEWETKRPISSPDNNLSEQHLIKSNLNIRSDSDSKSIVVTQPDNREVRRAFSRPKGKSPNLNKPQKEEDIGLVRYEVPEMLRGDPGSLRQDIAVPKECLLKDVGLTVYTTIPDTVDTGSPAGLSPESPMLTSPSDHSELCESLPITPSEGRRHLDKHSLEINTANEQSSVKSVSLNNQTHFHSKMENERHNKKDISVSNSSERLPHSLPAKSYYFKFRTDCIHNDNDDETYSDHLRWENEQTLADKHLETLLSQEKANSMATEDLSNLYQVQCAEGIPENESIEQRAARILGIAVPAESLVVAQQDGNKLSQGTPNSTESELVFNEATENETRHVRRKSEDVSGTTMDTHGEAQNMEEEIGSGKNFESSVAESSVEVHTVIPVFEIPEFPPGSLPLSLPATEDMELALSVSGRERKGWSTGKIVEALQDKLAASSSSPSLGSQTGPERIARMKEVDSVFHMKHLSLKSTNSTEETEEEIVEDETEEEGKEEVEMEKEMREGLEDEKKGEEEE</sequence>
<feature type="region of interest" description="Disordered" evidence="1">
    <location>
        <begin position="1"/>
        <end position="134"/>
    </location>
</feature>
<feature type="region of interest" description="Disordered" evidence="1">
    <location>
        <begin position="637"/>
        <end position="695"/>
    </location>
</feature>
<feature type="compositionally biased region" description="Polar residues" evidence="1">
    <location>
        <begin position="811"/>
        <end position="828"/>
    </location>
</feature>
<gene>
    <name evidence="3" type="primary">jcada</name>
</gene>
<name>A0A6J2VG80_CHACN</name>
<dbReference type="PANTHER" id="PTHR34757">
    <property type="entry name" value="JUNCTIONAL PROTEIN ASSOCIATED WITH CORONARY ARTERY DISEASE"/>
    <property type="match status" value="1"/>
</dbReference>
<feature type="compositionally biased region" description="Basic and acidic residues" evidence="1">
    <location>
        <begin position="184"/>
        <end position="193"/>
    </location>
</feature>
<feature type="compositionally biased region" description="Basic and acidic residues" evidence="1">
    <location>
        <begin position="639"/>
        <end position="650"/>
    </location>
</feature>
<feature type="region of interest" description="Disordered" evidence="1">
    <location>
        <begin position="944"/>
        <end position="980"/>
    </location>
</feature>
<feature type="compositionally biased region" description="Acidic residues" evidence="1">
    <location>
        <begin position="1384"/>
        <end position="1405"/>
    </location>
</feature>
<dbReference type="GO" id="GO:1903589">
    <property type="term" value="P:positive regulation of blood vessel endothelial cell proliferation involved in sprouting angiogenesis"/>
    <property type="evidence" value="ECO:0007669"/>
    <property type="project" value="TreeGrafter"/>
</dbReference>
<keyword evidence="2" id="KW-1185">Reference proteome</keyword>
<feature type="compositionally biased region" description="Low complexity" evidence="1">
    <location>
        <begin position="662"/>
        <end position="675"/>
    </location>
</feature>
<feature type="region of interest" description="Disordered" evidence="1">
    <location>
        <begin position="722"/>
        <end position="766"/>
    </location>
</feature>
<dbReference type="CTD" id="100001168"/>
<dbReference type="Pfam" id="PF15351">
    <property type="entry name" value="JCAD"/>
    <property type="match status" value="3"/>
</dbReference>
<feature type="region of interest" description="Disordered" evidence="1">
    <location>
        <begin position="157"/>
        <end position="193"/>
    </location>
</feature>
<feature type="compositionally biased region" description="Low complexity" evidence="1">
    <location>
        <begin position="21"/>
        <end position="34"/>
    </location>
</feature>
<protein>
    <submittedName>
        <fullName evidence="3">Junctional protein associated with coronary artery disease homolog</fullName>
    </submittedName>
</protein>
<feature type="compositionally biased region" description="Polar residues" evidence="1">
    <location>
        <begin position="722"/>
        <end position="748"/>
    </location>
</feature>
<feature type="compositionally biased region" description="Basic and acidic residues" evidence="1">
    <location>
        <begin position="1406"/>
        <end position="1423"/>
    </location>
</feature>
<dbReference type="InParanoid" id="A0A6J2VG80"/>
<feature type="compositionally biased region" description="Polar residues" evidence="1">
    <location>
        <begin position="67"/>
        <end position="78"/>
    </location>
</feature>
<feature type="region of interest" description="Disordered" evidence="1">
    <location>
        <begin position="1028"/>
        <end position="1062"/>
    </location>
</feature>
<dbReference type="GO" id="GO:0005912">
    <property type="term" value="C:adherens junction"/>
    <property type="evidence" value="ECO:0007669"/>
    <property type="project" value="TreeGrafter"/>
</dbReference>
<feature type="non-terminal residue" evidence="3">
    <location>
        <position position="1423"/>
    </location>
</feature>
<feature type="compositionally biased region" description="Low complexity" evidence="1">
    <location>
        <begin position="754"/>
        <end position="766"/>
    </location>
</feature>
<dbReference type="InterPro" id="IPR028221">
    <property type="entry name" value="JCAD"/>
</dbReference>
<reference evidence="3" key="1">
    <citation type="submission" date="2025-08" db="UniProtKB">
        <authorList>
            <consortium name="RefSeq"/>
        </authorList>
    </citation>
    <scope>IDENTIFICATION</scope>
</reference>
<proteinExistence type="predicted"/>
<feature type="region of interest" description="Disordered" evidence="1">
    <location>
        <begin position="1236"/>
        <end position="1265"/>
    </location>
</feature>
<accession>A0A6J2VG80</accession>
<feature type="compositionally biased region" description="Basic and acidic residues" evidence="1">
    <location>
        <begin position="238"/>
        <end position="251"/>
    </location>
</feature>
<feature type="compositionally biased region" description="Polar residues" evidence="1">
    <location>
        <begin position="784"/>
        <end position="804"/>
    </location>
</feature>
<feature type="region of interest" description="Disordered" evidence="1">
    <location>
        <begin position="219"/>
        <end position="348"/>
    </location>
</feature>
<dbReference type="OrthoDB" id="8669630at2759"/>
<organism evidence="2 3">
    <name type="scientific">Chanos chanos</name>
    <name type="common">Milkfish</name>
    <name type="synonym">Mugil chanos</name>
    <dbReference type="NCBI Taxonomy" id="29144"/>
    <lineage>
        <taxon>Eukaryota</taxon>
        <taxon>Metazoa</taxon>
        <taxon>Chordata</taxon>
        <taxon>Craniata</taxon>
        <taxon>Vertebrata</taxon>
        <taxon>Euteleostomi</taxon>
        <taxon>Actinopterygii</taxon>
        <taxon>Neopterygii</taxon>
        <taxon>Teleostei</taxon>
        <taxon>Ostariophysi</taxon>
        <taxon>Gonorynchiformes</taxon>
        <taxon>Chanidae</taxon>
        <taxon>Chanos</taxon>
    </lineage>
</organism>
<dbReference type="RefSeq" id="XP_030630843.1">
    <property type="nucleotide sequence ID" value="XM_030774983.1"/>
</dbReference>
<feature type="compositionally biased region" description="Basic and acidic residues" evidence="1">
    <location>
        <begin position="84"/>
        <end position="95"/>
    </location>
</feature>
<evidence type="ECO:0000313" key="2">
    <source>
        <dbReference type="Proteomes" id="UP000504632"/>
    </source>
</evidence>
<dbReference type="FunCoup" id="A0A6J2VG80">
    <property type="interactions" value="642"/>
</dbReference>
<feature type="compositionally biased region" description="Basic and acidic residues" evidence="1">
    <location>
        <begin position="299"/>
        <end position="319"/>
    </location>
</feature>
<feature type="compositionally biased region" description="Basic and acidic residues" evidence="1">
    <location>
        <begin position="1095"/>
        <end position="1106"/>
    </location>
</feature>
<feature type="region of interest" description="Disordered" evidence="1">
    <location>
        <begin position="784"/>
        <end position="832"/>
    </location>
</feature>
<feature type="compositionally biased region" description="Basic and acidic residues" evidence="1">
    <location>
        <begin position="44"/>
        <end position="53"/>
    </location>
</feature>
<feature type="region of interest" description="Disordered" evidence="1">
    <location>
        <begin position="1095"/>
        <end position="1114"/>
    </location>
</feature>
<feature type="compositionally biased region" description="Basic and acidic residues" evidence="1">
    <location>
        <begin position="1241"/>
        <end position="1252"/>
    </location>
</feature>
<feature type="compositionally biased region" description="Polar residues" evidence="1">
    <location>
        <begin position="944"/>
        <end position="953"/>
    </location>
</feature>
<dbReference type="PANTHER" id="PTHR34757:SF2">
    <property type="entry name" value="JUNCTIONAL CADHERIN 5-ASSOCIATED A"/>
    <property type="match status" value="1"/>
</dbReference>
<dbReference type="GO" id="GO:0032587">
    <property type="term" value="C:ruffle membrane"/>
    <property type="evidence" value="ECO:0007669"/>
    <property type="project" value="TreeGrafter"/>
</dbReference>
<dbReference type="Proteomes" id="UP000504632">
    <property type="component" value="Chromosome 5"/>
</dbReference>